<feature type="domain" description="WSC" evidence="16">
    <location>
        <begin position="134"/>
        <end position="228"/>
    </location>
</feature>
<dbReference type="FunFam" id="2.40.20.10:FF:000006">
    <property type="entry name" value="Kremen protein 2"/>
    <property type="match status" value="1"/>
</dbReference>
<protein>
    <recommendedName>
        <fullName evidence="10">Kringle-containing protein marking the eye and the nose</fullName>
    </recommendedName>
</protein>
<organism evidence="17 18">
    <name type="scientific">Salvelinus namaycush</name>
    <name type="common">Lake trout</name>
    <name type="synonym">Salmo namaycush</name>
    <dbReference type="NCBI Taxonomy" id="8040"/>
    <lineage>
        <taxon>Eukaryota</taxon>
        <taxon>Metazoa</taxon>
        <taxon>Chordata</taxon>
        <taxon>Craniata</taxon>
        <taxon>Vertebrata</taxon>
        <taxon>Euteleostomi</taxon>
        <taxon>Actinopterygii</taxon>
        <taxon>Neopterygii</taxon>
        <taxon>Teleostei</taxon>
        <taxon>Protacanthopterygii</taxon>
        <taxon>Salmoniformes</taxon>
        <taxon>Salmonidae</taxon>
        <taxon>Salmoninae</taxon>
        <taxon>Salvelinus</taxon>
    </lineage>
</organism>
<dbReference type="CDD" id="cd00108">
    <property type="entry name" value="KR"/>
    <property type="match status" value="1"/>
</dbReference>
<dbReference type="InterPro" id="IPR035914">
    <property type="entry name" value="Sperma_CUB_dom_sf"/>
</dbReference>
<dbReference type="AlphaFoldDB" id="A0A8U0R3D4"/>
<dbReference type="PROSITE" id="PS00021">
    <property type="entry name" value="KRINGLE_1"/>
    <property type="match status" value="1"/>
</dbReference>
<evidence type="ECO:0000256" key="12">
    <source>
        <dbReference type="SAM" id="MobiDB-lite"/>
    </source>
</evidence>
<dbReference type="GeneID" id="120051697"/>
<keyword evidence="8" id="KW-1015">Disulfide bond</keyword>
<feature type="transmembrane region" description="Helical" evidence="13">
    <location>
        <begin position="414"/>
        <end position="436"/>
    </location>
</feature>
<sequence length="493" mass="54460">MEIANIVPKSNMIGGCDMANLENLLRCKPSISSRNLETTVMWWQTNPAECYTANGGDYRGCQNQTSILGGKPCLFWNETFQHPYNTLKYPSGEGGLGSHNYCRNPDGDVQPWCYIADHEEGIYWRYCDISTCQMPGNLGCFKDSGDPPTLTGSSETSNKLTIQNCISFCRKQRYKLAGMESGYACFCGNDLDQHHHGKAPSMECNHVCFGDHTQPCGGDGWVIIFDTRVGACGGNYSAPSGVVYSPDFPDKYEAGRVCYWTVQVPGASMILFNFTFFDISDQTDMVEMLDGYTTQVLARFDGRNSPRDLVNVTGDFVILYFYSDHTNQAQGFSVTYQALRGLDTRPMDEDEEEEEVTSTVKPELNGVTEKSNGSDNGRSSQILYVITSSPGKPDHNMPGQWDQPNGTNGHTSMWTIYALAALLTLTVIAMVAKLLLHITVKSPNIPTSSGSESCSVQSAASEPWIIFYRPSTISLFKKKLKNHHGDLSPLVGN</sequence>
<reference evidence="18" key="1">
    <citation type="submission" date="2025-08" db="UniProtKB">
        <authorList>
            <consortium name="RefSeq"/>
        </authorList>
    </citation>
    <scope>IDENTIFICATION</scope>
    <source>
        <tissue evidence="18">White muscle</tissue>
    </source>
</reference>
<dbReference type="InterPro" id="IPR000859">
    <property type="entry name" value="CUB_dom"/>
</dbReference>
<dbReference type="SMART" id="SM00130">
    <property type="entry name" value="KR"/>
    <property type="match status" value="1"/>
</dbReference>
<dbReference type="PRINTS" id="PR00018">
    <property type="entry name" value="KRINGLE"/>
</dbReference>
<keyword evidence="2 11" id="KW-0420">Kringle</keyword>
<dbReference type="Pfam" id="PF01822">
    <property type="entry name" value="WSC"/>
    <property type="match status" value="1"/>
</dbReference>
<dbReference type="SMART" id="SM00042">
    <property type="entry name" value="CUB"/>
    <property type="match status" value="1"/>
</dbReference>
<feature type="region of interest" description="Disordered" evidence="12">
    <location>
        <begin position="387"/>
        <end position="406"/>
    </location>
</feature>
<keyword evidence="7 13" id="KW-0472">Membrane</keyword>
<comment type="subcellular location">
    <subcellularLocation>
        <location evidence="1">Membrane</location>
        <topology evidence="1">Single-pass type I membrane protein</topology>
    </subcellularLocation>
</comment>
<dbReference type="InterPro" id="IPR000001">
    <property type="entry name" value="Kringle"/>
</dbReference>
<dbReference type="PROSITE" id="PS50070">
    <property type="entry name" value="KRINGLE_2"/>
    <property type="match status" value="1"/>
</dbReference>
<feature type="domain" description="CUB" evidence="14">
    <location>
        <begin position="232"/>
        <end position="339"/>
    </location>
</feature>
<dbReference type="Pfam" id="PF00051">
    <property type="entry name" value="Kringle"/>
    <property type="match status" value="1"/>
</dbReference>
<dbReference type="KEGG" id="snh:120051697"/>
<dbReference type="GO" id="GO:0005886">
    <property type="term" value="C:plasma membrane"/>
    <property type="evidence" value="ECO:0007669"/>
    <property type="project" value="TreeGrafter"/>
</dbReference>
<evidence type="ECO:0000256" key="4">
    <source>
        <dbReference type="ARBA" id="ARBA00022692"/>
    </source>
</evidence>
<dbReference type="InterPro" id="IPR002889">
    <property type="entry name" value="WSC_carb-bd"/>
</dbReference>
<evidence type="ECO:0000256" key="11">
    <source>
        <dbReference type="PROSITE-ProRule" id="PRU00121"/>
    </source>
</evidence>
<accession>A0A8U0R3D4</accession>
<dbReference type="Pfam" id="PF00431">
    <property type="entry name" value="CUB"/>
    <property type="match status" value="1"/>
</dbReference>
<name>A0A8U0R3D4_SALNM</name>
<feature type="region of interest" description="Disordered" evidence="12">
    <location>
        <begin position="345"/>
        <end position="379"/>
    </location>
</feature>
<dbReference type="GO" id="GO:0016055">
    <property type="term" value="P:Wnt signaling pathway"/>
    <property type="evidence" value="ECO:0007669"/>
    <property type="project" value="UniProtKB-KW"/>
</dbReference>
<keyword evidence="17" id="KW-1185">Reference proteome</keyword>
<keyword evidence="4 13" id="KW-0812">Transmembrane</keyword>
<dbReference type="SUPFAM" id="SSF57440">
    <property type="entry name" value="Kringle-like"/>
    <property type="match status" value="1"/>
</dbReference>
<evidence type="ECO:0000259" key="14">
    <source>
        <dbReference type="PROSITE" id="PS01180"/>
    </source>
</evidence>
<evidence type="ECO:0000259" key="15">
    <source>
        <dbReference type="PROSITE" id="PS50070"/>
    </source>
</evidence>
<dbReference type="CDD" id="cd00041">
    <property type="entry name" value="CUB"/>
    <property type="match status" value="1"/>
</dbReference>
<keyword evidence="3" id="KW-0879">Wnt signaling pathway</keyword>
<proteinExistence type="predicted"/>
<dbReference type="CTD" id="83999"/>
<evidence type="ECO:0000256" key="8">
    <source>
        <dbReference type="ARBA" id="ARBA00023157"/>
    </source>
</evidence>
<dbReference type="InterPro" id="IPR013806">
    <property type="entry name" value="Kringle-like"/>
</dbReference>
<dbReference type="InterPro" id="IPR038178">
    <property type="entry name" value="Kringle_sf"/>
</dbReference>
<evidence type="ECO:0000256" key="9">
    <source>
        <dbReference type="ARBA" id="ARBA00023180"/>
    </source>
</evidence>
<evidence type="ECO:0000256" key="7">
    <source>
        <dbReference type="ARBA" id="ARBA00023136"/>
    </source>
</evidence>
<keyword evidence="5" id="KW-0732">Signal</keyword>
<dbReference type="SUPFAM" id="SSF49854">
    <property type="entry name" value="Spermadhesin, CUB domain"/>
    <property type="match status" value="1"/>
</dbReference>
<dbReference type="RefSeq" id="XP_038854515.1">
    <property type="nucleotide sequence ID" value="XM_038998587.1"/>
</dbReference>
<dbReference type="PANTHER" id="PTHR24269">
    <property type="entry name" value="KREMEN PROTEIN"/>
    <property type="match status" value="1"/>
</dbReference>
<dbReference type="PROSITE" id="PS51212">
    <property type="entry name" value="WSC"/>
    <property type="match status" value="1"/>
</dbReference>
<dbReference type="PROSITE" id="PS01180">
    <property type="entry name" value="CUB"/>
    <property type="match status" value="1"/>
</dbReference>
<dbReference type="PANTHER" id="PTHR24269:SF26">
    <property type="entry name" value="KRINGLE-CONTAINING PROTEIN MARKING THE EYE AND THE NOSE"/>
    <property type="match status" value="1"/>
</dbReference>
<dbReference type="Proteomes" id="UP000808372">
    <property type="component" value="Chromosome 1"/>
</dbReference>
<gene>
    <name evidence="18" type="primary">kremen1</name>
</gene>
<feature type="compositionally biased region" description="Polar residues" evidence="12">
    <location>
        <begin position="368"/>
        <end position="379"/>
    </location>
</feature>
<evidence type="ECO:0000256" key="3">
    <source>
        <dbReference type="ARBA" id="ARBA00022687"/>
    </source>
</evidence>
<dbReference type="InterPro" id="IPR018056">
    <property type="entry name" value="Kringle_CS"/>
</dbReference>
<evidence type="ECO:0000256" key="2">
    <source>
        <dbReference type="ARBA" id="ARBA00022572"/>
    </source>
</evidence>
<keyword evidence="6 13" id="KW-1133">Transmembrane helix</keyword>
<evidence type="ECO:0000313" key="18">
    <source>
        <dbReference type="RefSeq" id="XP_038854515.1"/>
    </source>
</evidence>
<evidence type="ECO:0000313" key="17">
    <source>
        <dbReference type="Proteomes" id="UP000808372"/>
    </source>
</evidence>
<dbReference type="SMART" id="SM00321">
    <property type="entry name" value="WSC"/>
    <property type="match status" value="1"/>
</dbReference>
<feature type="domain" description="Kringle" evidence="15">
    <location>
        <begin position="49"/>
        <end position="132"/>
    </location>
</feature>
<dbReference type="InterPro" id="IPR051836">
    <property type="entry name" value="Kremen_rcpt"/>
</dbReference>
<evidence type="ECO:0000256" key="13">
    <source>
        <dbReference type="SAM" id="Phobius"/>
    </source>
</evidence>
<keyword evidence="9" id="KW-0325">Glycoprotein</keyword>
<evidence type="ECO:0000256" key="5">
    <source>
        <dbReference type="ARBA" id="ARBA00022729"/>
    </source>
</evidence>
<evidence type="ECO:0000256" key="10">
    <source>
        <dbReference type="ARBA" id="ARBA00032328"/>
    </source>
</evidence>
<evidence type="ECO:0000256" key="1">
    <source>
        <dbReference type="ARBA" id="ARBA00004479"/>
    </source>
</evidence>
<evidence type="ECO:0000259" key="16">
    <source>
        <dbReference type="PROSITE" id="PS51212"/>
    </source>
</evidence>
<comment type="caution">
    <text evidence="11">Lacks conserved residue(s) required for the propagation of feature annotation.</text>
</comment>
<dbReference type="Gene3D" id="2.60.120.290">
    <property type="entry name" value="Spermadhesin, CUB domain"/>
    <property type="match status" value="1"/>
</dbReference>
<dbReference type="Gene3D" id="2.40.20.10">
    <property type="entry name" value="Plasminogen Kringle 4"/>
    <property type="match status" value="1"/>
</dbReference>
<evidence type="ECO:0000256" key="6">
    <source>
        <dbReference type="ARBA" id="ARBA00022989"/>
    </source>
</evidence>